<reference evidence="3" key="2">
    <citation type="submission" date="2015-01" db="EMBL/GenBank/DDBJ databases">
        <title>Evolutionary Origins and Diversification of the Mycorrhizal Mutualists.</title>
        <authorList>
            <consortium name="DOE Joint Genome Institute"/>
            <consortium name="Mycorrhizal Genomics Consortium"/>
            <person name="Kohler A."/>
            <person name="Kuo A."/>
            <person name="Nagy L.G."/>
            <person name="Floudas D."/>
            <person name="Copeland A."/>
            <person name="Barry K.W."/>
            <person name="Cichocki N."/>
            <person name="Veneault-Fourrey C."/>
            <person name="LaButti K."/>
            <person name="Lindquist E.A."/>
            <person name="Lipzen A."/>
            <person name="Lundell T."/>
            <person name="Morin E."/>
            <person name="Murat C."/>
            <person name="Riley R."/>
            <person name="Ohm R."/>
            <person name="Sun H."/>
            <person name="Tunlid A."/>
            <person name="Henrissat B."/>
            <person name="Grigoriev I.V."/>
            <person name="Hibbett D.S."/>
            <person name="Martin F."/>
        </authorList>
    </citation>
    <scope>NUCLEOTIDE SEQUENCE [LARGE SCALE GENOMIC DNA]</scope>
    <source>
        <strain evidence="3">Zn</strain>
    </source>
</reference>
<accession>A0A0C3GQ77</accession>
<dbReference type="HOGENOM" id="CLU_252939_0_0_1"/>
<dbReference type="InterPro" id="IPR050517">
    <property type="entry name" value="DDR_Repair_Kinase"/>
</dbReference>
<dbReference type="GO" id="GO:0005634">
    <property type="term" value="C:nucleus"/>
    <property type="evidence" value="ECO:0007669"/>
    <property type="project" value="TreeGrafter"/>
</dbReference>
<evidence type="ECO:0000313" key="2">
    <source>
        <dbReference type="EMBL" id="KIM92641.1"/>
    </source>
</evidence>
<proteinExistence type="predicted"/>
<dbReference type="SUPFAM" id="SSF48371">
    <property type="entry name" value="ARM repeat"/>
    <property type="match status" value="1"/>
</dbReference>
<reference evidence="2 3" key="1">
    <citation type="submission" date="2014-04" db="EMBL/GenBank/DDBJ databases">
        <authorList>
            <consortium name="DOE Joint Genome Institute"/>
            <person name="Kuo A."/>
            <person name="Martino E."/>
            <person name="Perotto S."/>
            <person name="Kohler A."/>
            <person name="Nagy L.G."/>
            <person name="Floudas D."/>
            <person name="Copeland A."/>
            <person name="Barry K.W."/>
            <person name="Cichocki N."/>
            <person name="Veneault-Fourrey C."/>
            <person name="LaButti K."/>
            <person name="Lindquist E.A."/>
            <person name="Lipzen A."/>
            <person name="Lundell T."/>
            <person name="Morin E."/>
            <person name="Murat C."/>
            <person name="Sun H."/>
            <person name="Tunlid A."/>
            <person name="Henrissat B."/>
            <person name="Grigoriev I.V."/>
            <person name="Hibbett D.S."/>
            <person name="Martin F."/>
            <person name="Nordberg H.P."/>
            <person name="Cantor M.N."/>
            <person name="Hua S.X."/>
        </authorList>
    </citation>
    <scope>NUCLEOTIDE SEQUENCE [LARGE SCALE GENOMIC DNA]</scope>
    <source>
        <strain evidence="2 3">Zn</strain>
    </source>
</reference>
<dbReference type="PANTHER" id="PTHR11139">
    <property type="entry name" value="ATAXIA TELANGIECTASIA MUTATED ATM -RELATED"/>
    <property type="match status" value="1"/>
</dbReference>
<dbReference type="InterPro" id="IPR046805">
    <property type="entry name" value="Tra1_ring"/>
</dbReference>
<dbReference type="Proteomes" id="UP000054321">
    <property type="component" value="Unassembled WGS sequence"/>
</dbReference>
<feature type="region of interest" description="Disordered" evidence="1">
    <location>
        <begin position="160"/>
        <end position="183"/>
    </location>
</feature>
<dbReference type="InterPro" id="IPR046807">
    <property type="entry name" value="Tra1_central"/>
</dbReference>
<dbReference type="GO" id="GO:0004674">
    <property type="term" value="F:protein serine/threonine kinase activity"/>
    <property type="evidence" value="ECO:0007669"/>
    <property type="project" value="TreeGrafter"/>
</dbReference>
<dbReference type="Pfam" id="PF20206">
    <property type="entry name" value="Tra1_ring"/>
    <property type="match status" value="1"/>
</dbReference>
<dbReference type="EMBL" id="KN832913">
    <property type="protein sequence ID" value="KIM92641.1"/>
    <property type="molecule type" value="Genomic_DNA"/>
</dbReference>
<name>A0A0C3GQ77_OIDMZ</name>
<evidence type="ECO:0000256" key="1">
    <source>
        <dbReference type="SAM" id="MobiDB-lite"/>
    </source>
</evidence>
<dbReference type="STRING" id="913774.A0A0C3GQ77"/>
<dbReference type="Pfam" id="PF20175">
    <property type="entry name" value="Tra1_central"/>
    <property type="match status" value="1"/>
</dbReference>
<sequence>MSLDLFAQQLSADFAVLTPDVEIRIRAAIWLRESIQHYIFGSKYAEFLEKLAPIFIDILKGPTVFTSTSPEQKLRICVLQILYQLPVDAPGPFEPYAKDVLDMLIGLVRADNEENALLCIKVMINIMGHQKKVLQDTFELFLDLVQHMFDQLVKHQLDNQAPRNSVPEISPPRTSQAHENFPRPASSVASISDLGLQQQSLPKAMASPKILAQCPIIAKLIVQADQSSVSLDIKHFFHCIKSVLLLQAKPQEQAHTLAAANGATSTGVSQNISNRAAFGDLITTQVNTMSLLACLSKKFGLQLDELTEFINFRPTIPYIIIQLLKDCPGEKWEVRKELLVATRTIINYSFRKIFIAPFNELLDKQILIGDGLTNENLQPMAFSMLADLIDYIRHDLDDPQICKIVEVYIQNLLDNFPGTGLQSASARVLLIVADSIAKMPNKVKARCYLIMILDAFGGKFAYLNQQYPTVKPSKLYAQQSIDASHPNQEGDPCLPDIFTPMPLEISDPQGFGADPVADNKALIVLMIKGLKNIFHKLEACYIGSHGFSAEEVPVVSELFHQGANVLQYYENNKLGTESQSTSAFELIANRYIFGTKEEKDLVQTFVDILRSIDPWTVDEIFYNEVPTALVHVPQLSEIFPTLAQRHKQMKDLEQSFNIHASDWFELLILSTLDIKPLQASSIYIEDPFNDSCSDLGKETLGQFQVTPRLRPLLQKISHAATYRLYIKPTIKLIIGGPDLEKGPQRTWNSQFRTKLCKILIQIFQIFPKPTTTNTSGLGIQSALMIIIDGLLDIEEGAHRILNSSLRATLYQHWKQFPREVRSLLVGKVREQEYSRFFAEALKHFENGPLREAVVEVIHMLFRNCADMAECDARYIAVINSINFMHSTCQFKESHEWLDRKENINWFKEEGKNLEASLRANKIPAHLRLAAKQASEQLMVIFTKFLEYHHKDLDTLFSFIEFVTNEGFHQTHPLRTYIYQKIVCNNSIEFKKTVVMRSIKVYASKSASQKTKAFLIRDIVNPIIKRTSTQESHKVPQLMDEAVIESIHTEIWRVNISQDNDLKQQGVDHARIEVLQLTALLVKYCPSILRGIWPDIIGFCLNYIRLEDIVSKYASHVVVCSCIAYYDVPDEIIHAVYKSLLGSSHREACKLVRQALGLIAPALPRLCSVAPNDRNPIWAAAPHQILIEDVQNIQQKTTVFNFLVDNPDFFYKYREKYIIPIVLSLRKIKPPSSYPNERRELVFRLMALVGEWERRCVEDKKFLGTERHGFKDSDKSEYETPTEARSEMINYLAEFIANMSPPPPKTATASHPPILWAERTDSMSLLYRLLQYWGDLEIDLSNIFGTLLKNPKANICVNSMVNALTVVRIINDVKPDILKNMPLMEEVREIVLKSDNSEICACLHDEIEINGLKLKSLLEYWSVA</sequence>
<dbReference type="PANTHER" id="PTHR11139:SF71">
    <property type="entry name" value="SERINE_THREONINE-PROTEIN KINASE SMG1"/>
    <property type="match status" value="1"/>
</dbReference>
<evidence type="ECO:0000313" key="3">
    <source>
        <dbReference type="Proteomes" id="UP000054321"/>
    </source>
</evidence>
<dbReference type="InParanoid" id="A0A0C3GQ77"/>
<protein>
    <submittedName>
        <fullName evidence="2">Uncharacterized protein</fullName>
    </submittedName>
</protein>
<keyword evidence="3" id="KW-1185">Reference proteome</keyword>
<dbReference type="GO" id="GO:0000184">
    <property type="term" value="P:nuclear-transcribed mRNA catabolic process, nonsense-mediated decay"/>
    <property type="evidence" value="ECO:0007669"/>
    <property type="project" value="TreeGrafter"/>
</dbReference>
<organism evidence="2 3">
    <name type="scientific">Oidiodendron maius (strain Zn)</name>
    <dbReference type="NCBI Taxonomy" id="913774"/>
    <lineage>
        <taxon>Eukaryota</taxon>
        <taxon>Fungi</taxon>
        <taxon>Dikarya</taxon>
        <taxon>Ascomycota</taxon>
        <taxon>Pezizomycotina</taxon>
        <taxon>Leotiomycetes</taxon>
        <taxon>Leotiomycetes incertae sedis</taxon>
        <taxon>Myxotrichaceae</taxon>
        <taxon>Oidiodendron</taxon>
    </lineage>
</organism>
<gene>
    <name evidence="2" type="ORF">OIDMADRAFT_62381</name>
</gene>
<dbReference type="OrthoDB" id="5570127at2759"/>
<dbReference type="InterPro" id="IPR016024">
    <property type="entry name" value="ARM-type_fold"/>
</dbReference>